<dbReference type="CDD" id="cd03388">
    <property type="entry name" value="PAP2_SPPase1"/>
    <property type="match status" value="1"/>
</dbReference>
<keyword evidence="6 8" id="KW-0472">Membrane</keyword>
<evidence type="ECO:0000256" key="4">
    <source>
        <dbReference type="ARBA" id="ARBA00022824"/>
    </source>
</evidence>
<evidence type="ECO:0000256" key="8">
    <source>
        <dbReference type="SAM" id="Phobius"/>
    </source>
</evidence>
<dbReference type="GO" id="GO:0042392">
    <property type="term" value="F:sphingosine-1-phosphate phosphatase activity"/>
    <property type="evidence" value="ECO:0007669"/>
    <property type="project" value="TreeGrafter"/>
</dbReference>
<keyword evidence="11" id="KW-1185">Reference proteome</keyword>
<evidence type="ECO:0000256" key="1">
    <source>
        <dbReference type="ARBA" id="ARBA00004477"/>
    </source>
</evidence>
<sequence length="262" mass="29886">MQCIKTIEDASNVAAIQKFFGVTYNRRSPLKSIPENEYSKEESICMVSKAPITNSPDLTAPKINGENDTKDISIQKTVHDVENGTIHDSNQVESNNYTIRYKFWYYFFISLTNLGDVIGYALVFPFIFWNVDGVIARKLVIIWTVIMYVGQAVKEIVCRARPECPPVIRLQKRWSEEYGMPSTHAMASTAISAGLFYYLNQRYEFSLGVGVIISLVWCILISFSRLYLGMHSILVHFYESSYVCIAPIHLSMLKLAFISQNN</sequence>
<dbReference type="GO" id="GO:0006670">
    <property type="term" value="P:sphingosine metabolic process"/>
    <property type="evidence" value="ECO:0007669"/>
    <property type="project" value="TreeGrafter"/>
</dbReference>
<comment type="caution">
    <text evidence="10">The sequence shown here is derived from an EMBL/GenBank/DDBJ whole genome shotgun (WGS) entry which is preliminary data.</text>
</comment>
<keyword evidence="5 8" id="KW-1133">Transmembrane helix</keyword>
<reference evidence="10 11" key="1">
    <citation type="submission" date="2024-03" db="EMBL/GenBank/DDBJ databases">
        <title>Adaptation during the transition from Ophiocordyceps entomopathogen to insect associate is accompanied by gene loss and intensified selection.</title>
        <authorList>
            <person name="Ward C.M."/>
            <person name="Onetto C.A."/>
            <person name="Borneman A.R."/>
        </authorList>
    </citation>
    <scope>NUCLEOTIDE SEQUENCE [LARGE SCALE GENOMIC DNA]</scope>
    <source>
        <strain evidence="10">AWRI1</strain>
        <tissue evidence="10">Single Adult Female</tissue>
    </source>
</reference>
<dbReference type="Gene3D" id="1.20.144.10">
    <property type="entry name" value="Phosphatidic acid phosphatase type 2/haloperoxidase"/>
    <property type="match status" value="1"/>
</dbReference>
<organism evidence="10 11">
    <name type="scientific">Parthenolecanium corni</name>
    <dbReference type="NCBI Taxonomy" id="536013"/>
    <lineage>
        <taxon>Eukaryota</taxon>
        <taxon>Metazoa</taxon>
        <taxon>Ecdysozoa</taxon>
        <taxon>Arthropoda</taxon>
        <taxon>Hexapoda</taxon>
        <taxon>Insecta</taxon>
        <taxon>Pterygota</taxon>
        <taxon>Neoptera</taxon>
        <taxon>Paraneoptera</taxon>
        <taxon>Hemiptera</taxon>
        <taxon>Sternorrhyncha</taxon>
        <taxon>Coccoidea</taxon>
        <taxon>Coccidae</taxon>
        <taxon>Parthenolecanium</taxon>
    </lineage>
</organism>
<dbReference type="Pfam" id="PF01569">
    <property type="entry name" value="PAP2"/>
    <property type="match status" value="1"/>
</dbReference>
<protein>
    <recommendedName>
        <fullName evidence="9">Phosphatidic acid phosphatase type 2/haloperoxidase domain-containing protein</fullName>
    </recommendedName>
</protein>
<evidence type="ECO:0000313" key="11">
    <source>
        <dbReference type="Proteomes" id="UP001367676"/>
    </source>
</evidence>
<keyword evidence="3" id="KW-0378">Hydrolase</keyword>
<feature type="transmembrane region" description="Helical" evidence="8">
    <location>
        <begin position="205"/>
        <end position="228"/>
    </location>
</feature>
<evidence type="ECO:0000259" key="9">
    <source>
        <dbReference type="SMART" id="SM00014"/>
    </source>
</evidence>
<evidence type="ECO:0000256" key="5">
    <source>
        <dbReference type="ARBA" id="ARBA00022989"/>
    </source>
</evidence>
<dbReference type="GO" id="GO:0005789">
    <property type="term" value="C:endoplasmic reticulum membrane"/>
    <property type="evidence" value="ECO:0007669"/>
    <property type="project" value="UniProtKB-SubCell"/>
</dbReference>
<feature type="transmembrane region" description="Helical" evidence="8">
    <location>
        <begin position="103"/>
        <end position="128"/>
    </location>
</feature>
<dbReference type="SUPFAM" id="SSF48317">
    <property type="entry name" value="Acid phosphatase/Vanadium-dependent haloperoxidase"/>
    <property type="match status" value="1"/>
</dbReference>
<dbReference type="PANTHER" id="PTHR14969">
    <property type="entry name" value="SPHINGOSINE-1-PHOSPHATE PHOSPHOHYDROLASE"/>
    <property type="match status" value="1"/>
</dbReference>
<dbReference type="InterPro" id="IPR036938">
    <property type="entry name" value="PAP2/HPO_sf"/>
</dbReference>
<evidence type="ECO:0000256" key="3">
    <source>
        <dbReference type="ARBA" id="ARBA00022801"/>
    </source>
</evidence>
<feature type="transmembrane region" description="Helical" evidence="8">
    <location>
        <begin position="240"/>
        <end position="259"/>
    </location>
</feature>
<evidence type="ECO:0000256" key="2">
    <source>
        <dbReference type="ARBA" id="ARBA00022692"/>
    </source>
</evidence>
<gene>
    <name evidence="10" type="ORF">V9T40_006580</name>
</gene>
<evidence type="ECO:0000256" key="6">
    <source>
        <dbReference type="ARBA" id="ARBA00023136"/>
    </source>
</evidence>
<evidence type="ECO:0000256" key="7">
    <source>
        <dbReference type="ARBA" id="ARBA00038324"/>
    </source>
</evidence>
<dbReference type="SMART" id="SM00014">
    <property type="entry name" value="acidPPc"/>
    <property type="match status" value="1"/>
</dbReference>
<comment type="similarity">
    <text evidence="7">Belongs to the type 2 lipid phosphate phosphatase family.</text>
</comment>
<dbReference type="Proteomes" id="UP001367676">
    <property type="component" value="Unassembled WGS sequence"/>
</dbReference>
<dbReference type="AlphaFoldDB" id="A0AAN9TKA3"/>
<accession>A0AAN9TKA3</accession>
<keyword evidence="2 8" id="KW-0812">Transmembrane</keyword>
<proteinExistence type="inferred from homology"/>
<dbReference type="EMBL" id="JBBCAQ010000014">
    <property type="protein sequence ID" value="KAK7598345.1"/>
    <property type="molecule type" value="Genomic_DNA"/>
</dbReference>
<name>A0AAN9TKA3_9HEMI</name>
<dbReference type="PANTHER" id="PTHR14969:SF28">
    <property type="entry name" value="DIHYDROSPHINGOSINE 1-PHOSPHATE PHOSPHATASE LCB3-RELATED"/>
    <property type="match status" value="1"/>
</dbReference>
<keyword evidence="4" id="KW-0256">Endoplasmic reticulum</keyword>
<feature type="domain" description="Phosphatidic acid phosphatase type 2/haloperoxidase" evidence="9">
    <location>
        <begin position="136"/>
        <end position="249"/>
    </location>
</feature>
<evidence type="ECO:0000313" key="10">
    <source>
        <dbReference type="EMBL" id="KAK7598345.1"/>
    </source>
</evidence>
<comment type="subcellular location">
    <subcellularLocation>
        <location evidence="1">Endoplasmic reticulum membrane</location>
        <topology evidence="1">Multi-pass membrane protein</topology>
    </subcellularLocation>
</comment>
<dbReference type="InterPro" id="IPR000326">
    <property type="entry name" value="PAP2/HPO"/>
</dbReference>